<evidence type="ECO:0000256" key="3">
    <source>
        <dbReference type="ARBA" id="ARBA00023136"/>
    </source>
</evidence>
<keyword evidence="7" id="KW-1185">Reference proteome</keyword>
<name>Q2H021_CHAGB</name>
<dbReference type="Pfam" id="PF04145">
    <property type="entry name" value="Ctr"/>
    <property type="match status" value="1"/>
</dbReference>
<feature type="transmembrane region" description="Helical" evidence="4">
    <location>
        <begin position="149"/>
        <end position="170"/>
    </location>
</feature>
<dbReference type="STRING" id="306901.Q2H021"/>
<organism evidence="6 7">
    <name type="scientific">Chaetomium globosum (strain ATCC 6205 / CBS 148.51 / DSM 1962 / NBRC 6347 / NRRL 1970)</name>
    <name type="common">Soil fungus</name>
    <dbReference type="NCBI Taxonomy" id="306901"/>
    <lineage>
        <taxon>Eukaryota</taxon>
        <taxon>Fungi</taxon>
        <taxon>Dikarya</taxon>
        <taxon>Ascomycota</taxon>
        <taxon>Pezizomycotina</taxon>
        <taxon>Sordariomycetes</taxon>
        <taxon>Sordariomycetidae</taxon>
        <taxon>Sordariales</taxon>
        <taxon>Chaetomiaceae</taxon>
        <taxon>Chaetomium</taxon>
    </lineage>
</organism>
<dbReference type="HOGENOM" id="CLU_1331806_0_0_1"/>
<evidence type="ECO:0000256" key="5">
    <source>
        <dbReference type="SAM" id="MobiDB-lite"/>
    </source>
</evidence>
<keyword evidence="3 4" id="KW-0472">Membrane</keyword>
<dbReference type="OrthoDB" id="4590729at2759"/>
<keyword evidence="4" id="KW-0187">Copper transport</keyword>
<feature type="transmembrane region" description="Helical" evidence="4">
    <location>
        <begin position="176"/>
        <end position="195"/>
    </location>
</feature>
<dbReference type="AlphaFoldDB" id="Q2H021"/>
<feature type="compositionally biased region" description="Basic residues" evidence="5">
    <location>
        <begin position="78"/>
        <end position="87"/>
    </location>
</feature>
<evidence type="ECO:0000313" key="6">
    <source>
        <dbReference type="EMBL" id="EAQ88256.1"/>
    </source>
</evidence>
<sequence>MTTTFTTPMPPPPPTTNPSTHMTPSPMAMTFSPSHHHAPLLGLVDASQHSSVCSNMPVLDARVGLGGRGLRGGGWGRGRGRHGRGRSRNHDGGGLLAGEGKEKVCGEREDLGPEMVLSGLEGDERDGAAAGDAEGVRRWWGGAALGWRLWRAGCEVVFVCLGYFLMIAVMTMNTGYFISVLSGVFLGMFLLGGTIENSAGGPWHQC</sequence>
<keyword evidence="4" id="KW-0406">Ion transport</keyword>
<dbReference type="GO" id="GO:0016020">
    <property type="term" value="C:membrane"/>
    <property type="evidence" value="ECO:0007669"/>
    <property type="project" value="UniProtKB-SubCell"/>
</dbReference>
<dbReference type="EMBL" id="CH408032">
    <property type="protein sequence ID" value="EAQ88256.1"/>
    <property type="molecule type" value="Genomic_DNA"/>
</dbReference>
<keyword evidence="4" id="KW-0813">Transport</keyword>
<evidence type="ECO:0000256" key="2">
    <source>
        <dbReference type="ARBA" id="ARBA00022989"/>
    </source>
</evidence>
<keyword evidence="2 4" id="KW-1133">Transmembrane helix</keyword>
<protein>
    <recommendedName>
        <fullName evidence="4">Copper transport protein</fullName>
    </recommendedName>
</protein>
<accession>Q2H021</accession>
<keyword evidence="4" id="KW-0186">Copper</keyword>
<feature type="region of interest" description="Disordered" evidence="5">
    <location>
        <begin position="74"/>
        <end position="99"/>
    </location>
</feature>
<reference evidence="7" key="1">
    <citation type="journal article" date="2015" name="Genome Announc.">
        <title>Draft genome sequence of the cellulolytic fungus Chaetomium globosum.</title>
        <authorList>
            <person name="Cuomo C.A."/>
            <person name="Untereiner W.A."/>
            <person name="Ma L.-J."/>
            <person name="Grabherr M."/>
            <person name="Birren B.W."/>
        </authorList>
    </citation>
    <scope>NUCLEOTIDE SEQUENCE [LARGE SCALE GENOMIC DNA]</scope>
    <source>
        <strain evidence="7">ATCC 6205 / CBS 148.51 / DSM 1962 / NBRC 6347 / NRRL 1970</strain>
    </source>
</reference>
<comment type="similarity">
    <text evidence="4">Belongs to the copper transporter (Ctr) (TC 1.A.56) family. SLC31A subfamily.</text>
</comment>
<evidence type="ECO:0000313" key="7">
    <source>
        <dbReference type="Proteomes" id="UP000001056"/>
    </source>
</evidence>
<dbReference type="RefSeq" id="XP_001224089.1">
    <property type="nucleotide sequence ID" value="XM_001224088.1"/>
</dbReference>
<feature type="compositionally biased region" description="Low complexity" evidence="5">
    <location>
        <begin position="17"/>
        <end position="27"/>
    </location>
</feature>
<evidence type="ECO:0000256" key="1">
    <source>
        <dbReference type="ARBA" id="ARBA00022692"/>
    </source>
</evidence>
<feature type="region of interest" description="Disordered" evidence="5">
    <location>
        <begin position="1"/>
        <end position="31"/>
    </location>
</feature>
<dbReference type="Proteomes" id="UP000001056">
    <property type="component" value="Unassembled WGS sequence"/>
</dbReference>
<dbReference type="GO" id="GO:0005375">
    <property type="term" value="F:copper ion transmembrane transporter activity"/>
    <property type="evidence" value="ECO:0007669"/>
    <property type="project" value="UniProtKB-UniRule"/>
</dbReference>
<evidence type="ECO:0000256" key="4">
    <source>
        <dbReference type="RuleBase" id="RU367022"/>
    </source>
</evidence>
<comment type="subcellular location">
    <subcellularLocation>
        <location evidence="4">Membrane</location>
        <topology evidence="4">Multi-pass membrane protein</topology>
    </subcellularLocation>
</comment>
<dbReference type="InterPro" id="IPR007274">
    <property type="entry name" value="Cop_transporter"/>
</dbReference>
<gene>
    <name evidence="6" type="ORF">CHGG_04875</name>
</gene>
<dbReference type="GeneID" id="4392456"/>
<dbReference type="VEuPathDB" id="FungiDB:CHGG_04875"/>
<keyword evidence="1 4" id="KW-0812">Transmembrane</keyword>
<dbReference type="InParanoid" id="Q2H021"/>
<proteinExistence type="inferred from homology"/>